<dbReference type="GO" id="GO:0008270">
    <property type="term" value="F:zinc ion binding"/>
    <property type="evidence" value="ECO:0007669"/>
    <property type="project" value="TreeGrafter"/>
</dbReference>
<evidence type="ECO:0000259" key="1">
    <source>
        <dbReference type="Pfam" id="PF22521"/>
    </source>
</evidence>
<dbReference type="Gene3D" id="3.30.420.360">
    <property type="match status" value="1"/>
</dbReference>
<dbReference type="GO" id="GO:0051604">
    <property type="term" value="P:protein maturation"/>
    <property type="evidence" value="ECO:0007669"/>
    <property type="project" value="TreeGrafter"/>
</dbReference>
<accession>A0AAX3BH76</accession>
<name>A0AAX3BH76_9SPIR</name>
<dbReference type="Proteomes" id="UP001056539">
    <property type="component" value="Chromosome"/>
</dbReference>
<dbReference type="Gene3D" id="3.30.420.40">
    <property type="match status" value="1"/>
</dbReference>
<organism evidence="2 3">
    <name type="scientific">Thermospira aquatica</name>
    <dbReference type="NCBI Taxonomy" id="2828656"/>
    <lineage>
        <taxon>Bacteria</taxon>
        <taxon>Pseudomonadati</taxon>
        <taxon>Spirochaetota</taxon>
        <taxon>Spirochaetia</taxon>
        <taxon>Brevinematales</taxon>
        <taxon>Thermospiraceae</taxon>
        <taxon>Thermospira</taxon>
    </lineage>
</organism>
<dbReference type="AlphaFoldDB" id="A0AAX3BH76"/>
<gene>
    <name evidence="2" type="ORF">KDW03_03070</name>
</gene>
<protein>
    <recommendedName>
        <fullName evidence="1">Carbamoyltransferase Kae1-like domain-containing protein</fullName>
    </recommendedName>
</protein>
<dbReference type="EMBL" id="CP073355">
    <property type="protein sequence ID" value="URA10801.1"/>
    <property type="molecule type" value="Genomic_DNA"/>
</dbReference>
<evidence type="ECO:0000313" key="2">
    <source>
        <dbReference type="EMBL" id="URA10801.1"/>
    </source>
</evidence>
<feature type="domain" description="Carbamoyltransferase Kae1-like" evidence="1">
    <location>
        <begin position="253"/>
        <end position="498"/>
    </location>
</feature>
<evidence type="ECO:0000313" key="3">
    <source>
        <dbReference type="Proteomes" id="UP001056539"/>
    </source>
</evidence>
<dbReference type="KEGG" id="taqu:KDW03_03070"/>
<proteinExistence type="predicted"/>
<dbReference type="PANTHER" id="PTHR42959:SF1">
    <property type="entry name" value="CARBAMOYLTRANSFERASE HYPF"/>
    <property type="match status" value="1"/>
</dbReference>
<dbReference type="Pfam" id="PF22521">
    <property type="entry name" value="HypF_C_2"/>
    <property type="match status" value="1"/>
</dbReference>
<dbReference type="InterPro" id="IPR051060">
    <property type="entry name" value="Carbamoyltrans_HypF-like"/>
</dbReference>
<dbReference type="InterPro" id="IPR055128">
    <property type="entry name" value="HypF_C_2"/>
</dbReference>
<reference evidence="2" key="2">
    <citation type="submission" date="2022-06" db="EMBL/GenBank/DDBJ databases">
        <title>Thermospira aquatica gen. nov., sp. nov.</title>
        <authorList>
            <person name="Ben Ali Gam Z."/>
            <person name="Labat M."/>
        </authorList>
    </citation>
    <scope>NUCLEOTIDE SEQUENCE</scope>
    <source>
        <strain evidence="2">F1F22</strain>
    </source>
</reference>
<dbReference type="RefSeq" id="WP_271435929.1">
    <property type="nucleotide sequence ID" value="NZ_CP073355.1"/>
</dbReference>
<sequence>MFSPAIRFPSGRIFKIEKTPSHREIILLFLDKKTLFSYFNLAPKEDVPGCLWLPLARNESWGKKGEMVFVLLPSDNNVTIFRSMLNNYPEYPADAPFYFLSPAGKKGYDGEFQKDQFFCCYTLYKDDWYPVCYTPFQSAVIELEIDEKHTYDFIAFGSESNLAVAVMQGTEIHLSPTYGRLVDWTQLEMANQWMDRKRKDFLSSGVIFHEYYHESLLHTYLSKYGQKSTYTHTEAHFANILFDNRFFSTPLLGVIFDEADHTSNGTIEGSDLVYGTMAKVQILASWRPIPVPGHASTYLEPWRATLAILREVVGDLENLDIPFLRLLRNNREIHYVIDAINKRIINVTPSSSMNHILMAIFELLDYRSLIEEYDMQNKRFDEFFIAEEAETYPINIIQIEGRTYLDTHELFSHIVNDIKKGKSPQKILHQAIHTLFAETTNLLKAYAETYNEKRVALSGHLFVHPHLLQLMVYHLEKAGLVPLLHKRIPTDDSSVALGALLHILAQKEMKSSHEV</sequence>
<reference evidence="2" key="1">
    <citation type="submission" date="2021-04" db="EMBL/GenBank/DDBJ databases">
        <authorList>
            <person name="Postec A."/>
        </authorList>
    </citation>
    <scope>NUCLEOTIDE SEQUENCE</scope>
    <source>
        <strain evidence="2">F1F22</strain>
    </source>
</reference>
<dbReference type="GO" id="GO:0016743">
    <property type="term" value="F:carboxyl- or carbamoyltransferase activity"/>
    <property type="evidence" value="ECO:0007669"/>
    <property type="project" value="TreeGrafter"/>
</dbReference>
<keyword evidence="3" id="KW-1185">Reference proteome</keyword>
<dbReference type="PANTHER" id="PTHR42959">
    <property type="entry name" value="CARBAMOYLTRANSFERASE"/>
    <property type="match status" value="1"/>
</dbReference>